<keyword evidence="11" id="KW-1185">Reference proteome</keyword>
<evidence type="ECO:0000256" key="8">
    <source>
        <dbReference type="SAM" id="Phobius"/>
    </source>
</evidence>
<evidence type="ECO:0000256" key="2">
    <source>
        <dbReference type="ARBA" id="ARBA00022475"/>
    </source>
</evidence>
<evidence type="ECO:0000313" key="10">
    <source>
        <dbReference type="EMBL" id="SDD33143.1"/>
    </source>
</evidence>
<proteinExistence type="predicted"/>
<name>A0A1G6TVN0_9BACT</name>
<keyword evidence="6" id="KW-0051">Antiviral defense</keyword>
<dbReference type="Proteomes" id="UP000199060">
    <property type="component" value="Unassembled WGS sequence"/>
</dbReference>
<keyword evidence="3 8" id="KW-0812">Transmembrane</keyword>
<evidence type="ECO:0000313" key="11">
    <source>
        <dbReference type="Proteomes" id="UP000199060"/>
    </source>
</evidence>
<dbReference type="GO" id="GO:0005886">
    <property type="term" value="C:plasma membrane"/>
    <property type="evidence" value="ECO:0007669"/>
    <property type="project" value="UniProtKB-SubCell"/>
</dbReference>
<dbReference type="GO" id="GO:0051607">
    <property type="term" value="P:defense response to virus"/>
    <property type="evidence" value="ECO:0007669"/>
    <property type="project" value="UniProtKB-KW"/>
</dbReference>
<gene>
    <name evidence="10" type="ORF">SAMN04488104_102458</name>
</gene>
<evidence type="ECO:0000256" key="1">
    <source>
        <dbReference type="ARBA" id="ARBA00004236"/>
    </source>
</evidence>
<evidence type="ECO:0000256" key="5">
    <source>
        <dbReference type="ARBA" id="ARBA00022989"/>
    </source>
</evidence>
<dbReference type="OrthoDB" id="5728337at2"/>
<dbReference type="Pfam" id="PF18967">
    <property type="entry name" value="PycTM"/>
    <property type="match status" value="1"/>
</dbReference>
<feature type="transmembrane region" description="Helical" evidence="8">
    <location>
        <begin position="47"/>
        <end position="69"/>
    </location>
</feature>
<feature type="domain" description="Pycsar effector protein" evidence="9">
    <location>
        <begin position="28"/>
        <end position="186"/>
    </location>
</feature>
<dbReference type="GO" id="GO:0000166">
    <property type="term" value="F:nucleotide binding"/>
    <property type="evidence" value="ECO:0007669"/>
    <property type="project" value="UniProtKB-KW"/>
</dbReference>
<dbReference type="InterPro" id="IPR043760">
    <property type="entry name" value="PycTM_dom"/>
</dbReference>
<keyword evidence="5 8" id="KW-1133">Transmembrane helix</keyword>
<evidence type="ECO:0000256" key="7">
    <source>
        <dbReference type="ARBA" id="ARBA00023136"/>
    </source>
</evidence>
<comment type="subcellular location">
    <subcellularLocation>
        <location evidence="1">Cell membrane</location>
    </subcellularLocation>
</comment>
<evidence type="ECO:0000256" key="4">
    <source>
        <dbReference type="ARBA" id="ARBA00022741"/>
    </source>
</evidence>
<keyword evidence="2" id="KW-1003">Cell membrane</keyword>
<feature type="transmembrane region" description="Helical" evidence="8">
    <location>
        <begin position="75"/>
        <end position="97"/>
    </location>
</feature>
<evidence type="ECO:0000256" key="3">
    <source>
        <dbReference type="ARBA" id="ARBA00022692"/>
    </source>
</evidence>
<feature type="transmembrane region" description="Helical" evidence="8">
    <location>
        <begin position="168"/>
        <end position="190"/>
    </location>
</feature>
<keyword evidence="7 8" id="KW-0472">Membrane</keyword>
<keyword evidence="4" id="KW-0547">Nucleotide-binding</keyword>
<dbReference type="STRING" id="686796.SAMN04488104_102458"/>
<organism evidence="10 11">
    <name type="scientific">Algoriphagus faecimaris</name>
    <dbReference type="NCBI Taxonomy" id="686796"/>
    <lineage>
        <taxon>Bacteria</taxon>
        <taxon>Pseudomonadati</taxon>
        <taxon>Bacteroidota</taxon>
        <taxon>Cytophagia</taxon>
        <taxon>Cytophagales</taxon>
        <taxon>Cyclobacteriaceae</taxon>
        <taxon>Algoriphagus</taxon>
    </lineage>
</organism>
<protein>
    <recommendedName>
        <fullName evidence="9">Pycsar effector protein domain-containing protein</fullName>
    </recommendedName>
</protein>
<dbReference type="RefSeq" id="WP_087939968.1">
    <property type="nucleotide sequence ID" value="NZ_FNAC01000024.1"/>
</dbReference>
<dbReference type="AlphaFoldDB" id="A0A1G6TVN0"/>
<sequence length="193" mass="21854">MDLIEKSSNQPKKIKELKADGKKGIETLFRNTSRNHIRLSAIADKKAHIMITVNAIIISLILAIVARKLDELPLLIYPTLMLLISNLLTLIFAVLAIKPKRVSKAAKIPKDGLYNLLNNEKFYQLEYITYEDKMKEILKNPESLYSLLIRDTYDQGINLSKKTNLLGIAYHIFLIGISISSLLLFLTIIISST</sequence>
<reference evidence="11" key="1">
    <citation type="submission" date="2016-10" db="EMBL/GenBank/DDBJ databases">
        <authorList>
            <person name="Varghese N."/>
            <person name="Submissions S."/>
        </authorList>
    </citation>
    <scope>NUCLEOTIDE SEQUENCE [LARGE SCALE GENOMIC DNA]</scope>
    <source>
        <strain evidence="11">DSM 23095</strain>
    </source>
</reference>
<evidence type="ECO:0000259" key="9">
    <source>
        <dbReference type="Pfam" id="PF18967"/>
    </source>
</evidence>
<accession>A0A1G6TVN0</accession>
<evidence type="ECO:0000256" key="6">
    <source>
        <dbReference type="ARBA" id="ARBA00023118"/>
    </source>
</evidence>
<dbReference type="EMBL" id="FNAC01000024">
    <property type="protein sequence ID" value="SDD33143.1"/>
    <property type="molecule type" value="Genomic_DNA"/>
</dbReference>